<dbReference type="EMBL" id="CP113432">
    <property type="protein sequence ID" value="WAI47432.1"/>
    <property type="molecule type" value="Genomic_DNA"/>
</dbReference>
<evidence type="ECO:0000313" key="2">
    <source>
        <dbReference type="EMBL" id="WAI47432.1"/>
    </source>
</evidence>
<evidence type="ECO:0000256" key="1">
    <source>
        <dbReference type="SAM" id="MobiDB-lite"/>
    </source>
</evidence>
<name>A0ABY6ZR93_9PSED</name>
<protein>
    <submittedName>
        <fullName evidence="2">Uncharacterized protein</fullName>
    </submittedName>
</protein>
<evidence type="ECO:0000313" key="3">
    <source>
        <dbReference type="Proteomes" id="UP001163624"/>
    </source>
</evidence>
<proteinExistence type="predicted"/>
<sequence length="50" mass="5607">MTFPGIFQLLHQLLVIFGFGTSTPRDDQGKPSSIKPPGMRLPLIKRDLIK</sequence>
<dbReference type="Proteomes" id="UP001163624">
    <property type="component" value="Chromosome"/>
</dbReference>
<reference evidence="2" key="1">
    <citation type="submission" date="2022-11" db="EMBL/GenBank/DDBJ databases">
        <title>Pseudomonas triclosanedens sp. nov., a triclosan degrader isolated from activated sludge.</title>
        <authorList>
            <person name="Yin Y."/>
            <person name="Lu Z."/>
        </authorList>
    </citation>
    <scope>NUCLEOTIDE SEQUENCE</scope>
    <source>
        <strain evidence="2">ZM23</strain>
    </source>
</reference>
<dbReference type="RefSeq" id="WP_254473709.1">
    <property type="nucleotide sequence ID" value="NZ_CP113432.1"/>
</dbReference>
<gene>
    <name evidence="2" type="ORF">OU419_16790</name>
</gene>
<feature type="region of interest" description="Disordered" evidence="1">
    <location>
        <begin position="22"/>
        <end position="41"/>
    </location>
</feature>
<keyword evidence="3" id="KW-1185">Reference proteome</keyword>
<organism evidence="2 3">
    <name type="scientific">Pseudomonas triclosanedens</name>
    <dbReference type="NCBI Taxonomy" id="2961893"/>
    <lineage>
        <taxon>Bacteria</taxon>
        <taxon>Pseudomonadati</taxon>
        <taxon>Pseudomonadota</taxon>
        <taxon>Gammaproteobacteria</taxon>
        <taxon>Pseudomonadales</taxon>
        <taxon>Pseudomonadaceae</taxon>
        <taxon>Pseudomonas</taxon>
    </lineage>
</organism>
<accession>A0ABY6ZR93</accession>